<comment type="catalytic activity">
    <reaction evidence="5 6">
        <text>alpha-maltose 1-phosphate + [(1-&gt;4)-alpha-D-glucosyl](n) = [(1-&gt;4)-alpha-D-glucosyl](n+2) + phosphate</text>
        <dbReference type="Rhea" id="RHEA:42692"/>
        <dbReference type="Rhea" id="RHEA-COMP:9584"/>
        <dbReference type="Rhea" id="RHEA-COMP:10183"/>
        <dbReference type="ChEBI" id="CHEBI:15444"/>
        <dbReference type="ChEBI" id="CHEBI:43474"/>
        <dbReference type="ChEBI" id="CHEBI:63576"/>
        <dbReference type="EC" id="2.4.99.16"/>
    </reaction>
</comment>
<dbReference type="InterPro" id="IPR013780">
    <property type="entry name" value="Glyco_hydro_b"/>
</dbReference>
<dbReference type="SUPFAM" id="SSF51445">
    <property type="entry name" value="(Trans)glycosidases"/>
    <property type="match status" value="1"/>
</dbReference>
<dbReference type="Proteomes" id="UP000809587">
    <property type="component" value="Unassembled WGS sequence"/>
</dbReference>
<proteinExistence type="inferred from homology"/>
<feature type="binding site" evidence="6">
    <location>
        <position position="254"/>
    </location>
    <ligand>
        <name>alpha-maltose 1-phosphate</name>
        <dbReference type="ChEBI" id="CHEBI:63576"/>
    </ligand>
</feature>
<dbReference type="InterPro" id="IPR013783">
    <property type="entry name" value="Ig-like_fold"/>
</dbReference>
<feature type="site" description="Transition state stabilizer" evidence="6">
    <location>
        <position position="469"/>
    </location>
</feature>
<comment type="subunit">
    <text evidence="1 6">Homodimer.</text>
</comment>
<comment type="similarity">
    <text evidence="6">Belongs to the glycosyl hydrolase 13 family. GlgE subfamily.</text>
</comment>
<dbReference type="InterPro" id="IPR017853">
    <property type="entry name" value="GH"/>
</dbReference>
<gene>
    <name evidence="6" type="primary">glgE</name>
    <name evidence="8" type="ORF">JQN84_02105</name>
</gene>
<sequence>MSLRLAIEDVVPAVGAGRFPAKAVVGERVDVGATVYREGHDAVRAELVWHRPGERGEHRRPMELTDAGLDRWTGALVPDRSGYWTYRVDAYSAPWHTWLDALTTKLAAGFAADELANELAEGELLLLRAARRVPGADGRRLRAAARALRDRHAALPQRTGPALDAAVRHIMDTRPLRELLTRGPTRRLLVERERALTGAWYELFPRSTGGLDPDGRPVHGDLRTAVAHLPGIAAMGFDVLYLPPIHPIGRTARKGRDNAATALPGDVGSPWAIGAREGGHDAIHPRLGSAADFRAFVRAAADHGLEVALDLALQCAPDHPWVTEHPEWFTTRADGSIAYAENPPKKYQDIYPLNFDNDPAGLRAEILRVVLHWVGEGVRIFRVDNPHTKPLDFWRWLIERVKQTDPDVVFLSEAFTRPAVLHGLAKVGFSQSYTYFTWRTSKAELTGYLRELTADADHLRPNLWVNTPDILPGHLAGAPPAMFAIRAALAATLGPSWGMYAGFELYENTPAGPGREDYLHSEKYELHYRPPADAESRPSLRPWITRLNRLRHRHRALGRQRGLVFHDVADDQLVAYSKTDDRTGEIVLCVVTLDPVRRRQAPLRLDAQALGLSPDRPLRLRDLATGRSRTWHDNAVVRIDPGVAVARFFTLEQV</sequence>
<dbReference type="Gene3D" id="1.20.58.80">
    <property type="entry name" value="Phosphotransferase system, lactose/cellobiose-type IIA subunit"/>
    <property type="match status" value="1"/>
</dbReference>
<comment type="caution">
    <text evidence="8">The sequence shown here is derived from an EMBL/GenBank/DDBJ whole genome shotgun (WGS) entry which is preliminary data.</text>
</comment>
<feature type="binding site" evidence="6">
    <location>
        <begin position="523"/>
        <end position="524"/>
    </location>
    <ligand>
        <name>alpha-maltose 1-phosphate</name>
        <dbReference type="ChEBI" id="CHEBI:63576"/>
    </ligand>
</feature>
<keyword evidence="4 6" id="KW-0119">Carbohydrate metabolism</keyword>
<dbReference type="Pfam" id="PF11896">
    <property type="entry name" value="GlgE_dom_N_S"/>
    <property type="match status" value="1"/>
</dbReference>
<dbReference type="PANTHER" id="PTHR47786">
    <property type="entry name" value="ALPHA-1,4-GLUCAN:MALTOSE-1-PHOSPHATE MALTOSYLTRANSFERASE"/>
    <property type="match status" value="1"/>
</dbReference>
<dbReference type="Pfam" id="PF21702">
    <property type="entry name" value="GLGE_C"/>
    <property type="match status" value="1"/>
</dbReference>
<dbReference type="InterPro" id="IPR049171">
    <property type="entry name" value="GLGE_C"/>
</dbReference>
<dbReference type="InterPro" id="IPR006047">
    <property type="entry name" value="GH13_cat_dom"/>
</dbReference>
<dbReference type="Gene3D" id="3.20.20.80">
    <property type="entry name" value="Glycosidases"/>
    <property type="match status" value="1"/>
</dbReference>
<dbReference type="Gene3D" id="2.60.40.10">
    <property type="entry name" value="Immunoglobulins"/>
    <property type="match status" value="1"/>
</dbReference>
<organism evidence="8 9">
    <name type="scientific">Micromonospora humidisoli</name>
    <dbReference type="NCBI Taxonomy" id="2807622"/>
    <lineage>
        <taxon>Bacteria</taxon>
        <taxon>Bacillati</taxon>
        <taxon>Actinomycetota</taxon>
        <taxon>Actinomycetes</taxon>
        <taxon>Micromonosporales</taxon>
        <taxon>Micromonosporaceae</taxon>
        <taxon>Micromonospora</taxon>
    </lineage>
</organism>
<evidence type="ECO:0000256" key="1">
    <source>
        <dbReference type="ARBA" id="ARBA00011738"/>
    </source>
</evidence>
<evidence type="ECO:0000256" key="4">
    <source>
        <dbReference type="ARBA" id="ARBA00023277"/>
    </source>
</evidence>
<dbReference type="SMART" id="SM00642">
    <property type="entry name" value="Aamy"/>
    <property type="match status" value="1"/>
</dbReference>
<comment type="function">
    <text evidence="6">Maltosyltransferase that uses maltose 1-phosphate (M1P) as the sugar donor to elongate linear or branched alpha-(1-&gt;4)-glucans. Is involved in a branched alpha-glucan biosynthetic pathway from trehalose, together with TreS, Mak and GlgB.</text>
</comment>
<keyword evidence="2 6" id="KW-0328">Glycosyltransferase</keyword>
<dbReference type="EC" id="2.4.99.16" evidence="6"/>
<evidence type="ECO:0000256" key="5">
    <source>
        <dbReference type="ARBA" id="ARBA00048735"/>
    </source>
</evidence>
<name>A0ABS2J5H1_9ACTN</name>
<dbReference type="EMBL" id="JAFEUO010000001">
    <property type="protein sequence ID" value="MBM7081340.1"/>
    <property type="molecule type" value="Genomic_DNA"/>
</dbReference>
<evidence type="ECO:0000256" key="6">
    <source>
        <dbReference type="HAMAP-Rule" id="MF_02124"/>
    </source>
</evidence>
<evidence type="ECO:0000313" key="8">
    <source>
        <dbReference type="EMBL" id="MBM7081340.1"/>
    </source>
</evidence>
<dbReference type="HAMAP" id="MF_02124">
    <property type="entry name" value="GlgE"/>
    <property type="match status" value="1"/>
</dbReference>
<feature type="active site" description="Nucleophile" evidence="6">
    <location>
        <position position="384"/>
    </location>
</feature>
<keyword evidence="3 6" id="KW-0808">Transferase</keyword>
<evidence type="ECO:0000256" key="3">
    <source>
        <dbReference type="ARBA" id="ARBA00022679"/>
    </source>
</evidence>
<feature type="active site" description="Proton donor" evidence="6">
    <location>
        <position position="413"/>
    </location>
</feature>
<accession>A0ABS2J5H1</accession>
<reference evidence="8 9" key="1">
    <citation type="submission" date="2021-02" db="EMBL/GenBank/DDBJ databases">
        <authorList>
            <person name="Lee D.-H."/>
        </authorList>
    </citation>
    <scope>NUCLEOTIDE SEQUENCE [LARGE SCALE GENOMIC DNA]</scope>
    <source>
        <strain evidence="8 9">MMS20-R2-29</strain>
    </source>
</reference>
<evidence type="ECO:0000259" key="7">
    <source>
        <dbReference type="SMART" id="SM00642"/>
    </source>
</evidence>
<dbReference type="InterPro" id="IPR026585">
    <property type="entry name" value="GlgE"/>
</dbReference>
<keyword evidence="9" id="KW-1185">Reference proteome</keyword>
<feature type="binding site" evidence="6">
    <location>
        <position position="349"/>
    </location>
    <ligand>
        <name>alpha-maltose 1-phosphate</name>
        <dbReference type="ChEBI" id="CHEBI:63576"/>
    </ligand>
</feature>
<feature type="domain" description="Glycosyl hydrolase family 13 catalytic" evidence="7">
    <location>
        <begin position="198"/>
        <end position="551"/>
    </location>
</feature>
<dbReference type="Gene3D" id="2.60.40.1180">
    <property type="entry name" value="Golgi alpha-mannosidase II"/>
    <property type="match status" value="1"/>
</dbReference>
<dbReference type="RefSeq" id="WP_204956693.1">
    <property type="nucleotide sequence ID" value="NZ_JAFEUO010000001.1"/>
</dbReference>
<evidence type="ECO:0000313" key="9">
    <source>
        <dbReference type="Proteomes" id="UP000809587"/>
    </source>
</evidence>
<dbReference type="PANTHER" id="PTHR47786:SF2">
    <property type="entry name" value="GLYCOSYL HYDROLASE FAMILY 13 CATALYTIC DOMAIN-CONTAINING PROTEIN"/>
    <property type="match status" value="1"/>
</dbReference>
<feature type="binding site" evidence="6">
    <location>
        <position position="314"/>
    </location>
    <ligand>
        <name>alpha-maltose 1-phosphate</name>
        <dbReference type="ChEBI" id="CHEBI:63576"/>
    </ligand>
</feature>
<feature type="binding site" evidence="6">
    <location>
        <position position="385"/>
    </location>
    <ligand>
        <name>alpha-maltose 1-phosphate</name>
        <dbReference type="ChEBI" id="CHEBI:63576"/>
    </ligand>
</feature>
<protein>
    <recommendedName>
        <fullName evidence="6">Alpha-1,4-glucan:maltose-1-phosphate maltosyltransferase</fullName>
        <shortName evidence="6">GMPMT</shortName>
        <ecNumber evidence="6">2.4.99.16</ecNumber>
    </recommendedName>
    <alternativeName>
        <fullName evidence="6">(1-&gt;4)-alpha-D-glucan:maltose-1-phosphate alpha-D-maltosyltransferase</fullName>
    </alternativeName>
</protein>
<dbReference type="InterPro" id="IPR021828">
    <property type="entry name" value="GlgE_dom_N/S"/>
</dbReference>
<evidence type="ECO:0000256" key="2">
    <source>
        <dbReference type="ARBA" id="ARBA00022676"/>
    </source>
</evidence>